<reference evidence="1" key="1">
    <citation type="journal article" date="2014" name="Front. Microbiol.">
        <title>High frequency of phylogenetically diverse reductive dehalogenase-homologous genes in deep subseafloor sedimentary metagenomes.</title>
        <authorList>
            <person name="Kawai M."/>
            <person name="Futagami T."/>
            <person name="Toyoda A."/>
            <person name="Takaki Y."/>
            <person name="Nishi S."/>
            <person name="Hori S."/>
            <person name="Arai W."/>
            <person name="Tsubouchi T."/>
            <person name="Morono Y."/>
            <person name="Uchiyama I."/>
            <person name="Ito T."/>
            <person name="Fujiyama A."/>
            <person name="Inagaki F."/>
            <person name="Takami H."/>
        </authorList>
    </citation>
    <scope>NUCLEOTIDE SEQUENCE</scope>
    <source>
        <strain evidence="1">Expedition CK06-06</strain>
    </source>
</reference>
<comment type="caution">
    <text evidence="1">The sequence shown here is derived from an EMBL/GenBank/DDBJ whole genome shotgun (WGS) entry which is preliminary data.</text>
</comment>
<accession>X1CU60</accession>
<protein>
    <submittedName>
        <fullName evidence="1">Uncharacterized protein</fullName>
    </submittedName>
</protein>
<dbReference type="EMBL" id="BART01026665">
    <property type="protein sequence ID" value="GAG99628.1"/>
    <property type="molecule type" value="Genomic_DNA"/>
</dbReference>
<sequence length="64" mass="7292">MGSGNFKARWPLAGIIGSMELMQGRMVKRTKQKICPVCLVIYPGQKKCCSKECFVKYKEKYDGK</sequence>
<proteinExistence type="predicted"/>
<name>X1CU60_9ZZZZ</name>
<evidence type="ECO:0000313" key="1">
    <source>
        <dbReference type="EMBL" id="GAG99628.1"/>
    </source>
</evidence>
<gene>
    <name evidence="1" type="ORF">S01H4_47487</name>
</gene>
<dbReference type="AlphaFoldDB" id="X1CU60"/>
<organism evidence="1">
    <name type="scientific">marine sediment metagenome</name>
    <dbReference type="NCBI Taxonomy" id="412755"/>
    <lineage>
        <taxon>unclassified sequences</taxon>
        <taxon>metagenomes</taxon>
        <taxon>ecological metagenomes</taxon>
    </lineage>
</organism>